<dbReference type="GeneID" id="5687493"/>
<keyword evidence="3" id="KW-1185">Reference proteome</keyword>
<evidence type="ECO:0000313" key="3">
    <source>
        <dbReference type="Proteomes" id="UP000002089"/>
    </source>
</evidence>
<reference evidence="2 3" key="1">
    <citation type="journal article" date="2006" name="J. Bacteriol.">
        <title>Genomic analysis of Pseudomonas aeruginosa phages LKD16 and LKA1: establishment of the phiKMV subgroup within the T7 supergroup.</title>
        <authorList>
            <person name="Ceyssens P.J."/>
            <person name="Lavigne R."/>
            <person name="Mattheus W."/>
            <person name="Chibeu A."/>
            <person name="Hertveldt K."/>
            <person name="Mast J."/>
            <person name="Robben J."/>
            <person name="Volckaert G."/>
        </authorList>
    </citation>
    <scope>NUCLEOTIDE SEQUENCE</scope>
</reference>
<evidence type="ECO:0000256" key="1">
    <source>
        <dbReference type="SAM" id="MobiDB-lite"/>
    </source>
</evidence>
<dbReference type="KEGG" id="vg:5687493"/>
<organism evidence="2 3">
    <name type="scientific">Pseudomonas phage LKA1</name>
    <dbReference type="NCBI Taxonomy" id="386793"/>
    <lineage>
        <taxon>Viruses</taxon>
        <taxon>Duplodnaviria</taxon>
        <taxon>Heunggongvirae</taxon>
        <taxon>Uroviricota</taxon>
        <taxon>Caudoviricetes</taxon>
        <taxon>Autographivirales</taxon>
        <taxon>Autoscriptoviridae</taxon>
        <taxon>Stubburvirus</taxon>
        <taxon>Stubburvirus LKA1</taxon>
    </lineage>
</organism>
<gene>
    <name evidence="2" type="primary">gp40</name>
</gene>
<protein>
    <submittedName>
        <fullName evidence="2">Putative structural protein</fullName>
    </submittedName>
</protein>
<dbReference type="RefSeq" id="YP_001522881.1">
    <property type="nucleotide sequence ID" value="NC_009936.1"/>
</dbReference>
<accession>Q0E5X4</accession>
<dbReference type="EMBL" id="AM265639">
    <property type="protein sequence ID" value="CAK25008.1"/>
    <property type="molecule type" value="Genomic_DNA"/>
</dbReference>
<proteinExistence type="predicted"/>
<sequence length="99" mass="9832">MAKKIKKAVGSVLKGTIGGGLLSGGGLLGGGEKDSSNSALEAALEQQRRAAQNAQVDLSVENIPTIDTGGTAESQAEAGTKARRRRTGGLASSLGINVG</sequence>
<feature type="region of interest" description="Disordered" evidence="1">
    <location>
        <begin position="61"/>
        <end position="99"/>
    </location>
</feature>
<dbReference type="Proteomes" id="UP000002089">
    <property type="component" value="Segment"/>
</dbReference>
<name>Q0E5X4_9CAUD</name>
<evidence type="ECO:0000313" key="2">
    <source>
        <dbReference type="EMBL" id="CAK25008.1"/>
    </source>
</evidence>